<evidence type="ECO:0000256" key="14">
    <source>
        <dbReference type="PROSITE-ProRule" id="PRU00221"/>
    </source>
</evidence>
<dbReference type="OrthoDB" id="10251381at2759"/>
<dbReference type="PANTHER" id="PTHR19139">
    <property type="entry name" value="AQUAPORIN TRANSPORTER"/>
    <property type="match status" value="1"/>
</dbReference>
<dbReference type="Proteomes" id="UP000012045">
    <property type="component" value="Unassembled WGS sequence"/>
</dbReference>
<dbReference type="CDD" id="cd00200">
    <property type="entry name" value="WD40"/>
    <property type="match status" value="1"/>
</dbReference>
<dbReference type="InterPro" id="IPR023271">
    <property type="entry name" value="Aquaporin-like"/>
</dbReference>
<comment type="subunit">
    <text evidence="13">Component of the NOP7 complex, composed of ERB1, NOP7 and YTM1. Within the NOP7 complex ERB1 appears to interact directly with NOP7 and YTM1. The NOP7 complex also associates with the 66S pre-ribosome.</text>
</comment>
<dbReference type="InterPro" id="IPR034294">
    <property type="entry name" value="Aquaporin_transptr"/>
</dbReference>
<comment type="function">
    <text evidence="13">Component of the NOP7 complex, which is required for maturation of the 25S and 5.8S ribosomal RNAs and formation of the 60S ribosome.</text>
</comment>
<comment type="subcellular location">
    <subcellularLocation>
        <location evidence="1">Membrane</location>
        <topology evidence="1">Multi-pass membrane protein</topology>
    </subcellularLocation>
    <subcellularLocation>
        <location evidence="13">Nucleus</location>
        <location evidence="13">Nucleolus</location>
    </subcellularLocation>
    <subcellularLocation>
        <location evidence="13">Nucleus</location>
        <location evidence="13">Nucleoplasm</location>
    </subcellularLocation>
</comment>
<comment type="catalytic activity">
    <reaction evidence="12">
        <text>H2O(in) = H2O(out)</text>
        <dbReference type="Rhea" id="RHEA:29667"/>
        <dbReference type="ChEBI" id="CHEBI:15377"/>
    </reaction>
</comment>
<evidence type="ECO:0000256" key="15">
    <source>
        <dbReference type="SAM" id="MobiDB-lite"/>
    </source>
</evidence>
<name>M7UV97_BOTF1</name>
<evidence type="ECO:0000256" key="11">
    <source>
        <dbReference type="ARBA" id="ARBA00023242"/>
    </source>
</evidence>
<evidence type="ECO:0000259" key="17">
    <source>
        <dbReference type="Pfam" id="PF08154"/>
    </source>
</evidence>
<feature type="transmembrane region" description="Helical" evidence="16">
    <location>
        <begin position="228"/>
        <end position="250"/>
    </location>
</feature>
<feature type="repeat" description="WD" evidence="14">
    <location>
        <begin position="593"/>
        <end position="633"/>
    </location>
</feature>
<feature type="repeat" description="WD" evidence="14">
    <location>
        <begin position="642"/>
        <end position="673"/>
    </location>
</feature>
<evidence type="ECO:0000256" key="4">
    <source>
        <dbReference type="ARBA" id="ARBA00022517"/>
    </source>
</evidence>
<keyword evidence="5 13" id="KW-0698">rRNA processing</keyword>
<feature type="region of interest" description="Disordered" evidence="15">
    <location>
        <begin position="683"/>
        <end position="709"/>
    </location>
</feature>
<dbReference type="GO" id="GO:0000463">
    <property type="term" value="P:maturation of LSU-rRNA from tricistronic rRNA transcript (SSU-rRNA, 5.8S rRNA, LSU-rRNA)"/>
    <property type="evidence" value="ECO:0007669"/>
    <property type="project" value="UniProtKB-UniRule"/>
</dbReference>
<proteinExistence type="inferred from homology"/>
<dbReference type="SUPFAM" id="SSF50978">
    <property type="entry name" value="WD40 repeat-like"/>
    <property type="match status" value="1"/>
</dbReference>
<dbReference type="InterPro" id="IPR001680">
    <property type="entry name" value="WD40_rpt"/>
</dbReference>
<dbReference type="InterPro" id="IPR020472">
    <property type="entry name" value="WD40_PAC1"/>
</dbReference>
<dbReference type="Pfam" id="PF00400">
    <property type="entry name" value="WD40"/>
    <property type="match status" value="5"/>
</dbReference>
<dbReference type="Gene3D" id="2.130.10.10">
    <property type="entry name" value="YVTN repeat-like/Quinoprotein amine dehydrogenase"/>
    <property type="match status" value="1"/>
</dbReference>
<keyword evidence="3" id="KW-0813">Transport</keyword>
<feature type="repeat" description="WD" evidence="14">
    <location>
        <begin position="802"/>
        <end position="844"/>
    </location>
</feature>
<dbReference type="SMART" id="SM00320">
    <property type="entry name" value="WD40"/>
    <property type="match status" value="6"/>
</dbReference>
<dbReference type="PROSITE" id="PS50082">
    <property type="entry name" value="WD_REPEATS_2"/>
    <property type="match status" value="3"/>
</dbReference>
<feature type="transmembrane region" description="Helical" evidence="16">
    <location>
        <begin position="182"/>
        <end position="202"/>
    </location>
</feature>
<dbReference type="FunFam" id="1.20.1080.10:FF:000014">
    <property type="entry name" value="Aquaporin 1"/>
    <property type="match status" value="1"/>
</dbReference>
<dbReference type="Pfam" id="PF08154">
    <property type="entry name" value="NLE"/>
    <property type="match status" value="1"/>
</dbReference>
<feature type="domain" description="NLE" evidence="17">
    <location>
        <begin position="439"/>
        <end position="505"/>
    </location>
</feature>
<dbReference type="InterPro" id="IPR000425">
    <property type="entry name" value="MIP"/>
</dbReference>
<accession>M7UV97</accession>
<dbReference type="Pfam" id="PF00230">
    <property type="entry name" value="MIP"/>
    <property type="match status" value="1"/>
</dbReference>
<dbReference type="HOGENOM" id="CLU_319100_0_0_1"/>
<evidence type="ECO:0000313" key="18">
    <source>
        <dbReference type="EMBL" id="EMR90988.1"/>
    </source>
</evidence>
<feature type="region of interest" description="Disordered" evidence="15">
    <location>
        <begin position="1"/>
        <end position="26"/>
    </location>
</feature>
<dbReference type="PROSITE" id="PS50294">
    <property type="entry name" value="WD_REPEATS_REGION"/>
    <property type="match status" value="3"/>
</dbReference>
<sequence>MTMRSPLTSDHPQPLRASPLSEHDDEIQIRLDDSRYRSFPPPRRVVQRNTPAPIQLQDFEFPKQSHDIPGHYPMIDEIYPDVHPYRTSEDGFVSLTNGDNMAQNKRASRSRPWMQNLQTQDRIQRYKKRPATKWMKWMNSDWKNHIVAVIGELIGTTLFLFFGYAGIEVAKLQGREPPDLEVLFYISATFGASLMVTAWIFFRISGGLFNPAVTLALAILKAVSPIRAFLLVITQLGASCLAAILVQEIFPKQLDVATTLGSGTSMGQGFVIEAITTAALIFTIIMLAVEKHKATFVAPIGIGLALFVAHMVAVPFTGASLNPARSFGPSAIVWNFPREHWIYWVGPILGAGLAVLFFRLIKLMEYEMANPGQDGDPENDPTQNPELDVAQNAHEREEEVLGLSNGKSWYRDDSSSGSMRRKESVNSFTGVANMAQGQVQVHFSTTSPDIELPEGKQQLLVPTNVRRYGLSQILNSEAMLDTSSPIPFDFLINGTFLRTTLDEYLTANGLSSETTLNLQYVRSLIPPLYEASFEHDDWVSSVDVLSGSSAAGAWGKNSIVEGQERILSGSYDGLLRVWNKSGQAIATSAPASIGGHTSGVKAAKWLSARQVASAGLDRTIRIWNYSESEDHFSAQLKPTMELYGHTGSIDSIAVHGPSNRILSASADGQIGFWTSHKSSAPEVNTSLISGPSTKRRKITTSTSTPQRGPLSLMDCHNGPATAVIFNPQDPTVAYSASQDHTIKTLDITTSSIVDTRTLLNPILSLSALPGIGHQIIAAGTTARHIALIDPRASAATTQAMTLRGHTNFVSSIFADPDSNYGLVSAGHDGTCRVWDLRSTRQGTKDEGLGVVGEAVYIIERESRKDKTTKTVGGEGVKVFDVNWDKDVGIVSAGEDKMVQVNRGRGVTRPEN</sequence>
<keyword evidence="7 16" id="KW-0812">Transmembrane</keyword>
<keyword evidence="4 13" id="KW-0690">Ribosome biogenesis</keyword>
<evidence type="ECO:0000256" key="10">
    <source>
        <dbReference type="ARBA" id="ARBA00023136"/>
    </source>
</evidence>
<feature type="transmembrane region" description="Helical" evidence="16">
    <location>
        <begin position="270"/>
        <end position="289"/>
    </location>
</feature>
<dbReference type="InterPro" id="IPR012972">
    <property type="entry name" value="NLE"/>
</dbReference>
<keyword evidence="6 14" id="KW-0853">WD repeat</keyword>
<comment type="similarity">
    <text evidence="2">Belongs to the MIP/aquaporin (TC 1.A.8) family.</text>
</comment>
<feature type="transmembrane region" description="Helical" evidence="16">
    <location>
        <begin position="146"/>
        <end position="167"/>
    </location>
</feature>
<dbReference type="InterPro" id="IPR019775">
    <property type="entry name" value="WD40_repeat_CS"/>
</dbReference>
<dbReference type="PANTHER" id="PTHR19139:SF283">
    <property type="entry name" value="AQUAPORIN"/>
    <property type="match status" value="1"/>
</dbReference>
<evidence type="ECO:0000256" key="3">
    <source>
        <dbReference type="ARBA" id="ARBA00022448"/>
    </source>
</evidence>
<dbReference type="STRING" id="1290391.M7UV97"/>
<evidence type="ECO:0000256" key="6">
    <source>
        <dbReference type="ARBA" id="ARBA00022574"/>
    </source>
</evidence>
<evidence type="ECO:0000256" key="2">
    <source>
        <dbReference type="ARBA" id="ARBA00006175"/>
    </source>
</evidence>
<dbReference type="SUPFAM" id="SSF81338">
    <property type="entry name" value="Aquaporin-like"/>
    <property type="match status" value="1"/>
</dbReference>
<dbReference type="InterPro" id="IPR028599">
    <property type="entry name" value="WDR12/Ytm1"/>
</dbReference>
<dbReference type="FunFam" id="2.130.10.10:FF:000593">
    <property type="entry name" value="Ribosome biogenesis protein ytm1"/>
    <property type="match status" value="1"/>
</dbReference>
<evidence type="ECO:0000313" key="19">
    <source>
        <dbReference type="Proteomes" id="UP000012045"/>
    </source>
</evidence>
<dbReference type="InterPro" id="IPR015943">
    <property type="entry name" value="WD40/YVTN_repeat-like_dom_sf"/>
</dbReference>
<feature type="transmembrane region" description="Helical" evidence="16">
    <location>
        <begin position="296"/>
        <end position="321"/>
    </location>
</feature>
<dbReference type="GO" id="GO:0005654">
    <property type="term" value="C:nucleoplasm"/>
    <property type="evidence" value="ECO:0007669"/>
    <property type="project" value="UniProtKB-SubCell"/>
</dbReference>
<gene>
    <name evidence="13" type="primary">YTM1</name>
    <name evidence="18" type="ORF">BcDW1_447</name>
</gene>
<reference evidence="19" key="1">
    <citation type="journal article" date="2013" name="Genome Announc.">
        <title>Draft genome sequence of Botrytis cinerea BcDW1, inoculum for noble rot of grape berries.</title>
        <authorList>
            <person name="Blanco-Ulate B."/>
            <person name="Allen G."/>
            <person name="Powell A.L."/>
            <person name="Cantu D."/>
        </authorList>
    </citation>
    <scope>NUCLEOTIDE SEQUENCE [LARGE SCALE GENOMIC DNA]</scope>
    <source>
        <strain evidence="19">BcDW1</strain>
    </source>
</reference>
<keyword evidence="9 16" id="KW-1133">Transmembrane helix</keyword>
<dbReference type="EMBL" id="KB707681">
    <property type="protein sequence ID" value="EMR90988.1"/>
    <property type="molecule type" value="Genomic_DNA"/>
</dbReference>
<dbReference type="PRINTS" id="PR00320">
    <property type="entry name" value="GPROTEINBRPT"/>
</dbReference>
<evidence type="ECO:0000256" key="9">
    <source>
        <dbReference type="ARBA" id="ARBA00022989"/>
    </source>
</evidence>
<feature type="transmembrane region" description="Helical" evidence="16">
    <location>
        <begin position="341"/>
        <end position="361"/>
    </location>
</feature>
<dbReference type="GO" id="GO:0043021">
    <property type="term" value="F:ribonucleoprotein complex binding"/>
    <property type="evidence" value="ECO:0007669"/>
    <property type="project" value="UniProtKB-UniRule"/>
</dbReference>
<dbReference type="HAMAP" id="MF_03029">
    <property type="entry name" value="WDR12"/>
    <property type="match status" value="1"/>
</dbReference>
<keyword evidence="11 13" id="KW-0539">Nucleus</keyword>
<evidence type="ECO:0000256" key="8">
    <source>
        <dbReference type="ARBA" id="ARBA00022737"/>
    </source>
</evidence>
<evidence type="ECO:0000256" key="12">
    <source>
        <dbReference type="ARBA" id="ARBA00034651"/>
    </source>
</evidence>
<dbReference type="GO" id="GO:0030687">
    <property type="term" value="C:preribosome, large subunit precursor"/>
    <property type="evidence" value="ECO:0007669"/>
    <property type="project" value="UniProtKB-UniRule"/>
</dbReference>
<keyword evidence="8" id="KW-0677">Repeat</keyword>
<dbReference type="GO" id="GO:0015250">
    <property type="term" value="F:water channel activity"/>
    <property type="evidence" value="ECO:0007669"/>
    <property type="project" value="TreeGrafter"/>
</dbReference>
<dbReference type="PROSITE" id="PS00678">
    <property type="entry name" value="WD_REPEATS_1"/>
    <property type="match status" value="1"/>
</dbReference>
<evidence type="ECO:0000256" key="7">
    <source>
        <dbReference type="ARBA" id="ARBA00022692"/>
    </source>
</evidence>
<organism evidence="18 19">
    <name type="scientific">Botryotinia fuckeliana (strain BcDW1)</name>
    <name type="common">Noble rot fungus</name>
    <name type="synonym">Botrytis cinerea</name>
    <dbReference type="NCBI Taxonomy" id="1290391"/>
    <lineage>
        <taxon>Eukaryota</taxon>
        <taxon>Fungi</taxon>
        <taxon>Dikarya</taxon>
        <taxon>Ascomycota</taxon>
        <taxon>Pezizomycotina</taxon>
        <taxon>Leotiomycetes</taxon>
        <taxon>Helotiales</taxon>
        <taxon>Sclerotiniaceae</taxon>
        <taxon>Botrytis</taxon>
    </lineage>
</organism>
<dbReference type="Gene3D" id="1.20.1080.10">
    <property type="entry name" value="Glycerol uptake facilitator protein"/>
    <property type="match status" value="1"/>
</dbReference>
<dbReference type="InterPro" id="IPR036322">
    <property type="entry name" value="WD40_repeat_dom_sf"/>
</dbReference>
<evidence type="ECO:0000256" key="13">
    <source>
        <dbReference type="HAMAP-Rule" id="MF_03029"/>
    </source>
</evidence>
<feature type="compositionally biased region" description="Polar residues" evidence="15">
    <location>
        <begin position="1"/>
        <end position="11"/>
    </location>
</feature>
<evidence type="ECO:0000256" key="16">
    <source>
        <dbReference type="SAM" id="Phobius"/>
    </source>
</evidence>
<protein>
    <recommendedName>
        <fullName evidence="13">Ribosome biogenesis protein YTM1</fullName>
    </recommendedName>
</protein>
<dbReference type="GO" id="GO:0000466">
    <property type="term" value="P:maturation of 5.8S rRNA from tricistronic rRNA transcript (SSU-rRNA, 5.8S rRNA, LSU-rRNA)"/>
    <property type="evidence" value="ECO:0007669"/>
    <property type="project" value="UniProtKB-UniRule"/>
</dbReference>
<dbReference type="GO" id="GO:0005886">
    <property type="term" value="C:plasma membrane"/>
    <property type="evidence" value="ECO:0007669"/>
    <property type="project" value="TreeGrafter"/>
</dbReference>
<evidence type="ECO:0000256" key="5">
    <source>
        <dbReference type="ARBA" id="ARBA00022552"/>
    </source>
</evidence>
<dbReference type="AlphaFoldDB" id="M7UV97"/>
<evidence type="ECO:0000256" key="1">
    <source>
        <dbReference type="ARBA" id="ARBA00004141"/>
    </source>
</evidence>
<dbReference type="PRINTS" id="PR00783">
    <property type="entry name" value="MINTRINSICP"/>
</dbReference>
<comment type="similarity">
    <text evidence="13">Belongs to the WD repeat WDR12/YTM1 family.</text>
</comment>
<keyword evidence="10 16" id="KW-0472">Membrane</keyword>
<dbReference type="GO" id="GO:0005730">
    <property type="term" value="C:nucleolus"/>
    <property type="evidence" value="ECO:0007669"/>
    <property type="project" value="UniProtKB-SubCell"/>
</dbReference>